<dbReference type="InterPro" id="IPR050951">
    <property type="entry name" value="Retrovirus_Pol_polyprotein"/>
</dbReference>
<evidence type="ECO:0000259" key="2">
    <source>
        <dbReference type="Pfam" id="PF17921"/>
    </source>
</evidence>
<feature type="region of interest" description="Disordered" evidence="1">
    <location>
        <begin position="326"/>
        <end position="389"/>
    </location>
</feature>
<dbReference type="InterPro" id="IPR041588">
    <property type="entry name" value="Integrase_H2C2"/>
</dbReference>
<feature type="compositionally biased region" description="Acidic residues" evidence="1">
    <location>
        <begin position="374"/>
        <end position="389"/>
    </location>
</feature>
<feature type="domain" description="Integrase zinc-binding" evidence="2">
    <location>
        <begin position="137"/>
        <end position="192"/>
    </location>
</feature>
<dbReference type="Pfam" id="PF17921">
    <property type="entry name" value="Integrase_H2C2"/>
    <property type="match status" value="1"/>
</dbReference>
<comment type="caution">
    <text evidence="3">The sequence shown here is derived from an EMBL/GenBank/DDBJ whole genome shotgun (WGS) entry which is preliminary data.</text>
</comment>
<dbReference type="AlphaFoldDB" id="A0A8S3SBA6"/>
<proteinExistence type="predicted"/>
<protein>
    <recommendedName>
        <fullName evidence="2">Integrase zinc-binding domain-containing protein</fullName>
    </recommendedName>
</protein>
<sequence length="417" mass="48116">MDSKLKAVRAGHKSAVKRLLRKTEDDSNLDNEESAELLETLIQKQKIISALDEDIMNSLKEEDIEEEILNADEYKFFLNTKIRHLRKTFANKLCTDNDIPPHDHALPSHTFENINQHSSVPCWQSKDKGEITQLILPDCWHEEVMKMLHDDPPAAHFCQHRTLARVSRRVNWADYKDYVIQWCRQCKTCEAHSDKHLQLALMAYRSSEHESTGFSPSMLMFGREIVLPVDLIYGSYPDSVETGGKSENDYLKDLRKGLWDIHDVAREKMKDASDRQKRQYDTKVHSRQYRVGDAVWIFNPLRVIAVSEIENSLDSTPMSVRELDESVVQDHQSKQVKLTPENMQEPDDLELEDEPVVVDDQSVQVSETSKDIQDPDDNVVGEQQEEDTVTEVMEELVEVTEDGMKVIKEDIRLVGID</sequence>
<evidence type="ECO:0000256" key="1">
    <source>
        <dbReference type="SAM" id="MobiDB-lite"/>
    </source>
</evidence>
<dbReference type="OrthoDB" id="6153728at2759"/>
<keyword evidence="4" id="KW-1185">Reference proteome</keyword>
<dbReference type="FunFam" id="1.10.340.70:FF:000001">
    <property type="entry name" value="Retrovirus-related Pol polyprotein from transposon gypsy-like Protein"/>
    <property type="match status" value="1"/>
</dbReference>
<dbReference type="Proteomes" id="UP000683360">
    <property type="component" value="Unassembled WGS sequence"/>
</dbReference>
<gene>
    <name evidence="3" type="ORF">MEDL_29444</name>
</gene>
<dbReference type="PANTHER" id="PTHR37984:SF5">
    <property type="entry name" value="PROTEIN NYNRIN-LIKE"/>
    <property type="match status" value="1"/>
</dbReference>
<reference evidence="3" key="1">
    <citation type="submission" date="2021-03" db="EMBL/GenBank/DDBJ databases">
        <authorList>
            <person name="Bekaert M."/>
        </authorList>
    </citation>
    <scope>NUCLEOTIDE SEQUENCE</scope>
</reference>
<dbReference type="Gene3D" id="1.10.340.70">
    <property type="match status" value="1"/>
</dbReference>
<evidence type="ECO:0000313" key="3">
    <source>
        <dbReference type="EMBL" id="CAG2215711.1"/>
    </source>
</evidence>
<evidence type="ECO:0000313" key="4">
    <source>
        <dbReference type="Proteomes" id="UP000683360"/>
    </source>
</evidence>
<feature type="compositionally biased region" description="Acidic residues" evidence="1">
    <location>
        <begin position="344"/>
        <end position="357"/>
    </location>
</feature>
<dbReference type="PANTHER" id="PTHR37984">
    <property type="entry name" value="PROTEIN CBG26694"/>
    <property type="match status" value="1"/>
</dbReference>
<name>A0A8S3SBA6_MYTED</name>
<accession>A0A8S3SBA6</accession>
<organism evidence="3 4">
    <name type="scientific">Mytilus edulis</name>
    <name type="common">Blue mussel</name>
    <dbReference type="NCBI Taxonomy" id="6550"/>
    <lineage>
        <taxon>Eukaryota</taxon>
        <taxon>Metazoa</taxon>
        <taxon>Spiralia</taxon>
        <taxon>Lophotrochozoa</taxon>
        <taxon>Mollusca</taxon>
        <taxon>Bivalvia</taxon>
        <taxon>Autobranchia</taxon>
        <taxon>Pteriomorphia</taxon>
        <taxon>Mytilida</taxon>
        <taxon>Mytiloidea</taxon>
        <taxon>Mytilidae</taxon>
        <taxon>Mytilinae</taxon>
        <taxon>Mytilus</taxon>
    </lineage>
</organism>
<dbReference type="EMBL" id="CAJPWZ010001452">
    <property type="protein sequence ID" value="CAG2215711.1"/>
    <property type="molecule type" value="Genomic_DNA"/>
</dbReference>